<keyword evidence="9 13" id="KW-0408">Iron</keyword>
<evidence type="ECO:0000256" key="4">
    <source>
        <dbReference type="ARBA" id="ARBA00020049"/>
    </source>
</evidence>
<keyword evidence="8 13" id="KW-0269">Exonuclease</keyword>
<comment type="cofactor">
    <cofactor evidence="1">
        <name>[4Fe-4S] cluster</name>
        <dbReference type="ChEBI" id="CHEBI:49883"/>
    </cofactor>
</comment>
<feature type="domain" description="DUF83" evidence="14">
    <location>
        <begin position="12"/>
        <end position="191"/>
    </location>
</feature>
<keyword evidence="11 13" id="KW-0051">Antiviral defense</keyword>
<organism evidence="15 16">
    <name type="scientific">Humidesulfovibrio mexicanus</name>
    <dbReference type="NCBI Taxonomy" id="147047"/>
    <lineage>
        <taxon>Bacteria</taxon>
        <taxon>Pseudomonadati</taxon>
        <taxon>Thermodesulfobacteriota</taxon>
        <taxon>Desulfovibrionia</taxon>
        <taxon>Desulfovibrionales</taxon>
        <taxon>Desulfovibrionaceae</taxon>
        <taxon>Humidesulfovibrio</taxon>
    </lineage>
</organism>
<dbReference type="InterPro" id="IPR051827">
    <property type="entry name" value="Cas4_exonuclease"/>
</dbReference>
<evidence type="ECO:0000313" key="16">
    <source>
        <dbReference type="Proteomes" id="UP000198324"/>
    </source>
</evidence>
<dbReference type="Proteomes" id="UP000198324">
    <property type="component" value="Unassembled WGS sequence"/>
</dbReference>
<sequence length="215" mass="23618">MYSEDELLPLSGLQHLLYCERQCALIHVEGQWGENRYTAEGRLAHERVHGGGGHSAPGLRTAFSLHLRSLALGLSGVADVVEFRQDTPGGPWRPFPVEHKRGRPKHGDADRVQLCAQAMCLEEMLGVEINAGALFYGQTRRRQDVAFDMSLRETTAGAARRFHELLDRGETPPARYDSALCDACSLLPLCQPRAAARRGGVESYLASVLGPEENA</sequence>
<dbReference type="AlphaFoldDB" id="A0A239AK16"/>
<keyword evidence="12 13" id="KW-0464">Manganese</keyword>
<dbReference type="InterPro" id="IPR011604">
    <property type="entry name" value="PDDEXK-like_dom_sf"/>
</dbReference>
<reference evidence="15 16" key="1">
    <citation type="submission" date="2017-06" db="EMBL/GenBank/DDBJ databases">
        <authorList>
            <person name="Kim H.J."/>
            <person name="Triplett B.A."/>
        </authorList>
    </citation>
    <scope>NUCLEOTIDE SEQUENCE [LARGE SCALE GENOMIC DNA]</scope>
    <source>
        <strain evidence="15 16">DSM 13116</strain>
    </source>
</reference>
<comment type="cofactor">
    <cofactor evidence="13">
        <name>Mg(2+)</name>
        <dbReference type="ChEBI" id="CHEBI:18420"/>
    </cofactor>
    <cofactor evidence="13">
        <name>Mn(2+)</name>
        <dbReference type="ChEBI" id="CHEBI:29035"/>
    </cofactor>
    <text evidence="13">Mg(2+) or Mn(2+) required for ssDNA cleavage activity.</text>
</comment>
<evidence type="ECO:0000256" key="12">
    <source>
        <dbReference type="ARBA" id="ARBA00023211"/>
    </source>
</evidence>
<comment type="function">
    <text evidence="13">CRISPR (clustered regularly interspaced short palindromic repeat) is an adaptive immune system that provides protection against mobile genetic elements (viruses, transposable elements and conjugative plasmids). CRISPR clusters contain sequences complementary to antecedent mobile elements and target invading nucleic acids. CRISPR clusters are transcribed and processed into CRISPR RNA (crRNA).</text>
</comment>
<dbReference type="GO" id="GO:0004527">
    <property type="term" value="F:exonuclease activity"/>
    <property type="evidence" value="ECO:0007669"/>
    <property type="project" value="UniProtKB-KW"/>
</dbReference>
<keyword evidence="10 13" id="KW-0411">Iron-sulfur</keyword>
<evidence type="ECO:0000313" key="15">
    <source>
        <dbReference type="EMBL" id="SNR95889.1"/>
    </source>
</evidence>
<evidence type="ECO:0000256" key="3">
    <source>
        <dbReference type="ARBA" id="ARBA00012768"/>
    </source>
</evidence>
<evidence type="ECO:0000256" key="10">
    <source>
        <dbReference type="ARBA" id="ARBA00023014"/>
    </source>
</evidence>
<accession>A0A239AK16</accession>
<dbReference type="InterPro" id="IPR013343">
    <property type="entry name" value="CRISPR-assoc_prot_Cas4"/>
</dbReference>
<keyword evidence="7 13" id="KW-0378">Hydrolase</keyword>
<gene>
    <name evidence="15" type="ORF">SAMN04488503_2038</name>
</gene>
<dbReference type="EMBL" id="FZOC01000004">
    <property type="protein sequence ID" value="SNR95889.1"/>
    <property type="molecule type" value="Genomic_DNA"/>
</dbReference>
<evidence type="ECO:0000259" key="14">
    <source>
        <dbReference type="Pfam" id="PF01930"/>
    </source>
</evidence>
<evidence type="ECO:0000256" key="11">
    <source>
        <dbReference type="ARBA" id="ARBA00023118"/>
    </source>
</evidence>
<dbReference type="GO" id="GO:0051607">
    <property type="term" value="P:defense response to virus"/>
    <property type="evidence" value="ECO:0007669"/>
    <property type="project" value="UniProtKB-KW"/>
</dbReference>
<dbReference type="InterPro" id="IPR022765">
    <property type="entry name" value="Dna2/Cas4_DUF83"/>
</dbReference>
<keyword evidence="5 13" id="KW-0540">Nuclease</keyword>
<dbReference type="EC" id="3.1.12.1" evidence="3 13"/>
<dbReference type="OrthoDB" id="9781776at2"/>
<keyword evidence="6 13" id="KW-0479">Metal-binding</keyword>
<dbReference type="PANTHER" id="PTHR36531:SF6">
    <property type="entry name" value="DNA REPLICATION ATP-DEPENDENT HELICASE_NUCLEASE DNA2"/>
    <property type="match status" value="1"/>
</dbReference>
<evidence type="ECO:0000256" key="7">
    <source>
        <dbReference type="ARBA" id="ARBA00022801"/>
    </source>
</evidence>
<evidence type="ECO:0000256" key="5">
    <source>
        <dbReference type="ARBA" id="ARBA00022722"/>
    </source>
</evidence>
<comment type="cofactor">
    <cofactor evidence="13">
        <name>iron-sulfur cluster</name>
        <dbReference type="ChEBI" id="CHEBI:30408"/>
    </cofactor>
</comment>
<dbReference type="Gene3D" id="3.90.320.10">
    <property type="match status" value="1"/>
</dbReference>
<name>A0A239AK16_9BACT</name>
<dbReference type="RefSeq" id="WP_089274270.1">
    <property type="nucleotide sequence ID" value="NZ_FZOC01000004.1"/>
</dbReference>
<evidence type="ECO:0000256" key="8">
    <source>
        <dbReference type="ARBA" id="ARBA00022839"/>
    </source>
</evidence>
<keyword evidence="16" id="KW-1185">Reference proteome</keyword>
<evidence type="ECO:0000256" key="2">
    <source>
        <dbReference type="ARBA" id="ARBA00009189"/>
    </source>
</evidence>
<dbReference type="Pfam" id="PF01930">
    <property type="entry name" value="Cas_Cas4"/>
    <property type="match status" value="1"/>
</dbReference>
<dbReference type="NCBIfam" id="TIGR00372">
    <property type="entry name" value="cas4"/>
    <property type="match status" value="1"/>
</dbReference>
<evidence type="ECO:0000256" key="9">
    <source>
        <dbReference type="ARBA" id="ARBA00023004"/>
    </source>
</evidence>
<evidence type="ECO:0000256" key="6">
    <source>
        <dbReference type="ARBA" id="ARBA00022723"/>
    </source>
</evidence>
<proteinExistence type="inferred from homology"/>
<dbReference type="GO" id="GO:0046872">
    <property type="term" value="F:metal ion binding"/>
    <property type="evidence" value="ECO:0007669"/>
    <property type="project" value="UniProtKB-KW"/>
</dbReference>
<dbReference type="PANTHER" id="PTHR36531">
    <property type="entry name" value="CRISPR-ASSOCIATED EXONUCLEASE CAS4"/>
    <property type="match status" value="1"/>
</dbReference>
<comment type="similarity">
    <text evidence="2 13">Belongs to the CRISPR-associated exonuclease Cas4 family.</text>
</comment>
<protein>
    <recommendedName>
        <fullName evidence="4 13">CRISPR-associated exonuclease Cas4</fullName>
        <ecNumber evidence="3 13">3.1.12.1</ecNumber>
    </recommendedName>
</protein>
<evidence type="ECO:0000256" key="13">
    <source>
        <dbReference type="RuleBase" id="RU365022"/>
    </source>
</evidence>
<evidence type="ECO:0000256" key="1">
    <source>
        <dbReference type="ARBA" id="ARBA00001966"/>
    </source>
</evidence>
<dbReference type="GO" id="GO:0051536">
    <property type="term" value="F:iron-sulfur cluster binding"/>
    <property type="evidence" value="ECO:0007669"/>
    <property type="project" value="UniProtKB-KW"/>
</dbReference>